<sequence length="539" mass="57406">MSAAAAPEETPSLATWLGFVLMCVGMFMAILDIQVVATSLPTIQEALGITPDAMSWIQTAYLIAEIIAIPLTGLLTRVFTLRWLFTGAVSVFTAASLGCAFSGSFHMLLAFRVLQGFFGGLLIPVVFSAVFLLFPSRLHAVATTIGGVVAVLAPTIGPVVGGFITNTWSWPWLFLINIVPGIIAALMTPSLLPKQRMDLGELEKLDLFALMLLAVSLGSLELGLKEAPKGGWLSSNCIALLVLSASCLTLLIQRLLASGDPILRIGSFQRRSFTLGCLSSFCLGIGLFGSVYLMPVFLAFARGHDAFEIGKIMLVTGVAQLVAAPLVTALDGKVDARVLTAFGFALFSIGLAASAFQPPTADYQEMFWPQVVRGVGIMFCLLPPTRIALGDLPPAEVADASGLFNLMRNLGGAIGIALIDTVIYGRVTLHAQAFRDRLMAGDTATAKAIGLAPELLRNRPRGVTEEQAIAYVRPLVEKASLALCVNEAWAMLAGVALLGFVLIPFARNKPASLSPRMMALEAAQPALRRRLDQLGPRPR</sequence>
<dbReference type="EMBL" id="JABFDN010000011">
    <property type="protein sequence ID" value="NPU68552.1"/>
    <property type="molecule type" value="Genomic_DNA"/>
</dbReference>
<feature type="transmembrane region" description="Helical" evidence="8">
    <location>
        <begin position="141"/>
        <end position="164"/>
    </location>
</feature>
<evidence type="ECO:0000256" key="5">
    <source>
        <dbReference type="ARBA" id="ARBA00022692"/>
    </source>
</evidence>
<dbReference type="PROSITE" id="PS50850">
    <property type="entry name" value="MFS"/>
    <property type="match status" value="1"/>
</dbReference>
<dbReference type="SUPFAM" id="SSF103473">
    <property type="entry name" value="MFS general substrate transporter"/>
    <property type="match status" value="1"/>
</dbReference>
<dbReference type="Proteomes" id="UP000886476">
    <property type="component" value="Unassembled WGS sequence"/>
</dbReference>
<feature type="domain" description="Major facilitator superfamily (MFS) profile" evidence="9">
    <location>
        <begin position="18"/>
        <end position="511"/>
    </location>
</feature>
<feature type="transmembrane region" description="Helical" evidence="8">
    <location>
        <begin position="170"/>
        <end position="193"/>
    </location>
</feature>
<dbReference type="PANTHER" id="PTHR42718">
    <property type="entry name" value="MAJOR FACILITATOR SUPERFAMILY MULTIDRUG TRANSPORTER MFSC"/>
    <property type="match status" value="1"/>
</dbReference>
<protein>
    <submittedName>
        <fullName evidence="10">DHA2 family efflux MFS transporter permease subunit</fullName>
    </submittedName>
</protein>
<dbReference type="InterPro" id="IPR004638">
    <property type="entry name" value="EmrB-like"/>
</dbReference>
<dbReference type="Gene3D" id="1.20.1720.10">
    <property type="entry name" value="Multidrug resistance protein D"/>
    <property type="match status" value="1"/>
</dbReference>
<accession>A0ABX2CK48</accession>
<evidence type="ECO:0000313" key="10">
    <source>
        <dbReference type="EMBL" id="NPU68552.1"/>
    </source>
</evidence>
<proteinExistence type="inferred from homology"/>
<evidence type="ECO:0000259" key="9">
    <source>
        <dbReference type="PROSITE" id="PS50850"/>
    </source>
</evidence>
<evidence type="ECO:0000256" key="4">
    <source>
        <dbReference type="ARBA" id="ARBA00022475"/>
    </source>
</evidence>
<dbReference type="Pfam" id="PF07690">
    <property type="entry name" value="MFS_1"/>
    <property type="match status" value="1"/>
</dbReference>
<dbReference type="CDD" id="cd17503">
    <property type="entry name" value="MFS_LmrB_MDR_like"/>
    <property type="match status" value="1"/>
</dbReference>
<feature type="transmembrane region" description="Helical" evidence="8">
    <location>
        <begin position="56"/>
        <end position="76"/>
    </location>
</feature>
<organism evidence="10 11">
    <name type="scientific">Bradyrhizobium aeschynomenes</name>
    <dbReference type="NCBI Taxonomy" id="2734909"/>
    <lineage>
        <taxon>Bacteria</taxon>
        <taxon>Pseudomonadati</taxon>
        <taxon>Pseudomonadota</taxon>
        <taxon>Alphaproteobacteria</taxon>
        <taxon>Hyphomicrobiales</taxon>
        <taxon>Nitrobacteraceae</taxon>
        <taxon>Bradyrhizobium</taxon>
    </lineage>
</organism>
<feature type="transmembrane region" description="Helical" evidence="8">
    <location>
        <begin position="338"/>
        <end position="356"/>
    </location>
</feature>
<feature type="transmembrane region" description="Helical" evidence="8">
    <location>
        <begin position="312"/>
        <end position="331"/>
    </location>
</feature>
<keyword evidence="4" id="KW-1003">Cell membrane</keyword>
<feature type="transmembrane region" description="Helical" evidence="8">
    <location>
        <begin position="12"/>
        <end position="36"/>
    </location>
</feature>
<keyword evidence="6 8" id="KW-1133">Transmembrane helix</keyword>
<name>A0ABX2CK48_9BRAD</name>
<keyword evidence="3" id="KW-0813">Transport</keyword>
<evidence type="ECO:0000313" key="11">
    <source>
        <dbReference type="Proteomes" id="UP000886476"/>
    </source>
</evidence>
<dbReference type="PANTHER" id="PTHR42718:SF9">
    <property type="entry name" value="MAJOR FACILITATOR SUPERFAMILY MULTIDRUG TRANSPORTER MFSC"/>
    <property type="match status" value="1"/>
</dbReference>
<comment type="subcellular location">
    <subcellularLocation>
        <location evidence="1">Cell membrane</location>
        <topology evidence="1">Multi-pass membrane protein</topology>
    </subcellularLocation>
</comment>
<dbReference type="NCBIfam" id="TIGR00711">
    <property type="entry name" value="efflux_EmrB"/>
    <property type="match status" value="1"/>
</dbReference>
<dbReference type="Gene3D" id="1.20.1250.20">
    <property type="entry name" value="MFS general substrate transporter like domains"/>
    <property type="match status" value="1"/>
</dbReference>
<evidence type="ECO:0000256" key="6">
    <source>
        <dbReference type="ARBA" id="ARBA00022989"/>
    </source>
</evidence>
<dbReference type="InterPro" id="IPR020846">
    <property type="entry name" value="MFS_dom"/>
</dbReference>
<comment type="caution">
    <text evidence="10">The sequence shown here is derived from an EMBL/GenBank/DDBJ whole genome shotgun (WGS) entry which is preliminary data.</text>
</comment>
<keyword evidence="7 8" id="KW-0472">Membrane</keyword>
<reference evidence="10" key="1">
    <citation type="submission" date="2020-05" db="EMBL/GenBank/DDBJ databases">
        <title>Nod-independent and nitrogen-fixing Bradyrhizobium aeschynomene sp. nov. isolated from nodules of Aeschynomene indica.</title>
        <authorList>
            <person name="Zhang Z."/>
        </authorList>
    </citation>
    <scope>NUCLEOTIDE SEQUENCE</scope>
    <source>
        <strain evidence="10">83012</strain>
    </source>
</reference>
<feature type="transmembrane region" description="Helical" evidence="8">
    <location>
        <begin position="113"/>
        <end position="134"/>
    </location>
</feature>
<feature type="transmembrane region" description="Helical" evidence="8">
    <location>
        <begin position="488"/>
        <end position="506"/>
    </location>
</feature>
<evidence type="ECO:0000256" key="2">
    <source>
        <dbReference type="ARBA" id="ARBA00008537"/>
    </source>
</evidence>
<dbReference type="InterPro" id="IPR036259">
    <property type="entry name" value="MFS_trans_sf"/>
</dbReference>
<keyword evidence="5 8" id="KW-0812">Transmembrane</keyword>
<comment type="similarity">
    <text evidence="2">Belongs to the major facilitator superfamily. EmrB family.</text>
</comment>
<evidence type="ECO:0000256" key="1">
    <source>
        <dbReference type="ARBA" id="ARBA00004651"/>
    </source>
</evidence>
<feature type="transmembrane region" description="Helical" evidence="8">
    <location>
        <begin position="230"/>
        <end position="252"/>
    </location>
</feature>
<feature type="transmembrane region" description="Helical" evidence="8">
    <location>
        <begin position="83"/>
        <end position="107"/>
    </location>
</feature>
<feature type="transmembrane region" description="Helical" evidence="8">
    <location>
        <begin position="273"/>
        <end position="300"/>
    </location>
</feature>
<feature type="transmembrane region" description="Helical" evidence="8">
    <location>
        <begin position="205"/>
        <end position="224"/>
    </location>
</feature>
<evidence type="ECO:0000256" key="3">
    <source>
        <dbReference type="ARBA" id="ARBA00022448"/>
    </source>
</evidence>
<dbReference type="RefSeq" id="WP_172113613.1">
    <property type="nucleotide sequence ID" value="NZ_JABFDM010000004.1"/>
</dbReference>
<keyword evidence="11" id="KW-1185">Reference proteome</keyword>
<evidence type="ECO:0000256" key="7">
    <source>
        <dbReference type="ARBA" id="ARBA00023136"/>
    </source>
</evidence>
<gene>
    <name evidence="10" type="ORF">HL667_26375</name>
</gene>
<dbReference type="InterPro" id="IPR011701">
    <property type="entry name" value="MFS"/>
</dbReference>
<evidence type="ECO:0000256" key="8">
    <source>
        <dbReference type="SAM" id="Phobius"/>
    </source>
</evidence>